<evidence type="ECO:0000313" key="3">
    <source>
        <dbReference type="Proteomes" id="UP001597145"/>
    </source>
</evidence>
<accession>A0ABW4FGU0</accession>
<keyword evidence="3" id="KW-1185">Reference proteome</keyword>
<evidence type="ECO:0000313" key="2">
    <source>
        <dbReference type="EMBL" id="MFD1529502.1"/>
    </source>
</evidence>
<dbReference type="EMBL" id="JBHUCP010000005">
    <property type="protein sequence ID" value="MFD1529502.1"/>
    <property type="molecule type" value="Genomic_DNA"/>
</dbReference>
<dbReference type="RefSeq" id="WP_343984254.1">
    <property type="nucleotide sequence ID" value="NZ_BAAAJG010000020.1"/>
</dbReference>
<reference evidence="3" key="1">
    <citation type="journal article" date="2019" name="Int. J. Syst. Evol. Microbiol.">
        <title>The Global Catalogue of Microorganisms (GCM) 10K type strain sequencing project: providing services to taxonomists for standard genome sequencing and annotation.</title>
        <authorList>
            <consortium name="The Broad Institute Genomics Platform"/>
            <consortium name="The Broad Institute Genome Sequencing Center for Infectious Disease"/>
            <person name="Wu L."/>
            <person name="Ma J."/>
        </authorList>
    </citation>
    <scope>NUCLEOTIDE SEQUENCE [LARGE SCALE GENOMIC DNA]</scope>
    <source>
        <strain evidence="3">JCM 12165</strain>
    </source>
</reference>
<organism evidence="2 3">
    <name type="scientific">Pseudonocardia aurantiaca</name>
    <dbReference type="NCBI Taxonomy" id="75290"/>
    <lineage>
        <taxon>Bacteria</taxon>
        <taxon>Bacillati</taxon>
        <taxon>Actinomycetota</taxon>
        <taxon>Actinomycetes</taxon>
        <taxon>Pseudonocardiales</taxon>
        <taxon>Pseudonocardiaceae</taxon>
        <taxon>Pseudonocardia</taxon>
    </lineage>
</organism>
<proteinExistence type="predicted"/>
<comment type="caution">
    <text evidence="2">The sequence shown here is derived from an EMBL/GenBank/DDBJ whole genome shotgun (WGS) entry which is preliminary data.</text>
</comment>
<feature type="compositionally biased region" description="Basic residues" evidence="1">
    <location>
        <begin position="67"/>
        <end position="79"/>
    </location>
</feature>
<feature type="compositionally biased region" description="Basic and acidic residues" evidence="1">
    <location>
        <begin position="39"/>
        <end position="49"/>
    </location>
</feature>
<gene>
    <name evidence="2" type="ORF">ACFSCY_08605</name>
</gene>
<evidence type="ECO:0000256" key="1">
    <source>
        <dbReference type="SAM" id="MobiDB-lite"/>
    </source>
</evidence>
<name>A0ABW4FGU0_9PSEU</name>
<feature type="region of interest" description="Disordered" evidence="1">
    <location>
        <begin position="1"/>
        <end position="88"/>
    </location>
</feature>
<dbReference type="Proteomes" id="UP001597145">
    <property type="component" value="Unassembled WGS sequence"/>
</dbReference>
<feature type="compositionally biased region" description="Low complexity" evidence="1">
    <location>
        <begin position="50"/>
        <end position="66"/>
    </location>
</feature>
<sequence>MLTRTEIAPPRVQTAGGCWPAEWPRWAWPPSPTSPRTRRGAEPGREPAARRPAGRAAGRAVGGARAARGRGAGRARPARHPSPAGPAGAAGFAAAALTLATLLAPSTRVGWLVVPALLAGLAVTVRNGPAPGAGSHIVWWAWIL</sequence>
<protein>
    <submittedName>
        <fullName evidence="2">Uncharacterized protein</fullName>
    </submittedName>
</protein>